<dbReference type="Pfam" id="PF05826">
    <property type="entry name" value="Phospholip_A2_2"/>
    <property type="match status" value="1"/>
</dbReference>
<dbReference type="GeneTree" id="ENSGT00940000165341"/>
<name>A0A3B5LTA9_9TELE</name>
<evidence type="ECO:0000259" key="2">
    <source>
        <dbReference type="Pfam" id="PF05826"/>
    </source>
</evidence>
<feature type="domain" description="Phospholipase A2-like central" evidence="2">
    <location>
        <begin position="3"/>
        <end position="70"/>
    </location>
</feature>
<dbReference type="GO" id="GO:0050482">
    <property type="term" value="P:arachidonate secretion"/>
    <property type="evidence" value="ECO:0007669"/>
    <property type="project" value="InterPro"/>
</dbReference>
<dbReference type="InterPro" id="IPR016090">
    <property type="entry name" value="PLA2-like_dom"/>
</dbReference>
<dbReference type="PANTHER" id="PTHR12253">
    <property type="entry name" value="RH14732P"/>
    <property type="match status" value="1"/>
</dbReference>
<evidence type="ECO:0000313" key="3">
    <source>
        <dbReference type="Ensembl" id="ENSXCOP00000012611.1"/>
    </source>
</evidence>
<evidence type="ECO:0000256" key="1">
    <source>
        <dbReference type="SAM" id="MobiDB-lite"/>
    </source>
</evidence>
<dbReference type="AlphaFoldDB" id="A0A3B5LTA9"/>
<dbReference type="STRING" id="32473.ENSXCOP00000012611"/>
<organism evidence="3 4">
    <name type="scientific">Xiphophorus couchianus</name>
    <name type="common">Monterrey platyfish</name>
    <dbReference type="NCBI Taxonomy" id="32473"/>
    <lineage>
        <taxon>Eukaryota</taxon>
        <taxon>Metazoa</taxon>
        <taxon>Chordata</taxon>
        <taxon>Craniata</taxon>
        <taxon>Vertebrata</taxon>
        <taxon>Euteleostomi</taxon>
        <taxon>Actinopterygii</taxon>
        <taxon>Neopterygii</taxon>
        <taxon>Teleostei</taxon>
        <taxon>Neoteleostei</taxon>
        <taxon>Acanthomorphata</taxon>
        <taxon>Ovalentaria</taxon>
        <taxon>Atherinomorphae</taxon>
        <taxon>Cyprinodontiformes</taxon>
        <taxon>Poeciliidae</taxon>
        <taxon>Poeciliinae</taxon>
        <taxon>Xiphophorus</taxon>
    </lineage>
</organism>
<reference evidence="3" key="2">
    <citation type="submission" date="2025-09" db="UniProtKB">
        <authorList>
            <consortium name="Ensembl"/>
        </authorList>
    </citation>
    <scope>IDENTIFICATION</scope>
</reference>
<dbReference type="Gene3D" id="1.20.90.10">
    <property type="entry name" value="Phospholipase A2 domain"/>
    <property type="match status" value="1"/>
</dbReference>
<evidence type="ECO:0000313" key="4">
    <source>
        <dbReference type="Proteomes" id="UP000261380"/>
    </source>
</evidence>
<accession>A0A3B5LTA9</accession>
<dbReference type="Ensembl" id="ENSXCOT00000012763.1">
    <property type="protein sequence ID" value="ENSXCOP00000012611.1"/>
    <property type="gene ID" value="ENSXCOG00000009535.1"/>
</dbReference>
<protein>
    <recommendedName>
        <fullName evidence="2">Phospholipase A2-like central domain-containing protein</fullName>
    </recommendedName>
</protein>
<sequence>MYTCCRTHDHCPHVIHAFSSNYGYTNFKWHSICHCDCDEELKACLRQVNDTSSRVVGQAFFNVIGVPCFDFAYEDGRNPSRAKRRSRTSSPPPRTSSRCSPPSPRLKAPTQTPTRRRRKPRRRRGGRTLGRRRKQTGNIKRKGRAGRGSRKRRRL</sequence>
<feature type="compositionally biased region" description="Basic residues" evidence="1">
    <location>
        <begin position="114"/>
        <end position="155"/>
    </location>
</feature>
<dbReference type="SUPFAM" id="SSF48619">
    <property type="entry name" value="Phospholipase A2, PLA2"/>
    <property type="match status" value="1"/>
</dbReference>
<dbReference type="GO" id="GO:0006644">
    <property type="term" value="P:phospholipid metabolic process"/>
    <property type="evidence" value="ECO:0007669"/>
    <property type="project" value="InterPro"/>
</dbReference>
<keyword evidence="4" id="KW-1185">Reference proteome</keyword>
<proteinExistence type="predicted"/>
<dbReference type="InterPro" id="IPR036444">
    <property type="entry name" value="PLipase_A2_dom_sf"/>
</dbReference>
<dbReference type="Proteomes" id="UP000261380">
    <property type="component" value="Unplaced"/>
</dbReference>
<reference evidence="3" key="1">
    <citation type="submission" date="2025-08" db="UniProtKB">
        <authorList>
            <consortium name="Ensembl"/>
        </authorList>
    </citation>
    <scope>IDENTIFICATION</scope>
</reference>
<feature type="region of interest" description="Disordered" evidence="1">
    <location>
        <begin position="74"/>
        <end position="155"/>
    </location>
</feature>
<dbReference type="GO" id="GO:0004623">
    <property type="term" value="F:phospholipase A2 activity"/>
    <property type="evidence" value="ECO:0007669"/>
    <property type="project" value="InterPro"/>
</dbReference>